<dbReference type="PANTHER" id="PTHR43085">
    <property type="entry name" value="HEXOKINASE FAMILY MEMBER"/>
    <property type="match status" value="1"/>
</dbReference>
<evidence type="ECO:0000259" key="4">
    <source>
        <dbReference type="Pfam" id="PF00294"/>
    </source>
</evidence>
<dbReference type="OrthoDB" id="9775849at2"/>
<dbReference type="STRING" id="1796616.A4V09_17710"/>
<protein>
    <recommendedName>
        <fullName evidence="4">Carbohydrate kinase PfkB domain-containing protein</fullName>
    </recommendedName>
</protein>
<comment type="similarity">
    <text evidence="1">Belongs to the carbohydrate kinase PfkB family.</text>
</comment>
<evidence type="ECO:0000256" key="2">
    <source>
        <dbReference type="ARBA" id="ARBA00022679"/>
    </source>
</evidence>
<accession>A0A1C7IEG7</accession>
<dbReference type="InterPro" id="IPR029056">
    <property type="entry name" value="Ribokinase-like"/>
</dbReference>
<evidence type="ECO:0000256" key="1">
    <source>
        <dbReference type="ARBA" id="ARBA00010688"/>
    </source>
</evidence>
<dbReference type="InterPro" id="IPR002173">
    <property type="entry name" value="Carboh/pur_kinase_PfkB_CS"/>
</dbReference>
<dbReference type="Proteomes" id="UP000092574">
    <property type="component" value="Chromosome"/>
</dbReference>
<dbReference type="Gene3D" id="3.40.1190.20">
    <property type="match status" value="1"/>
</dbReference>
<dbReference type="Pfam" id="PF00294">
    <property type="entry name" value="PfkB"/>
    <property type="match status" value="1"/>
</dbReference>
<keyword evidence="2" id="KW-0808">Transferase</keyword>
<evidence type="ECO:0000313" key="6">
    <source>
        <dbReference type="Proteomes" id="UP000092574"/>
    </source>
</evidence>
<dbReference type="GO" id="GO:0016301">
    <property type="term" value="F:kinase activity"/>
    <property type="evidence" value="ECO:0007669"/>
    <property type="project" value="UniProtKB-KW"/>
</dbReference>
<keyword evidence="3" id="KW-0418">Kinase</keyword>
<dbReference type="PANTHER" id="PTHR43085:SF41">
    <property type="entry name" value="FRUCTOSELYSINE 6-KINASE"/>
    <property type="match status" value="1"/>
</dbReference>
<organism evidence="5 6">
    <name type="scientific">Blautia pseudococcoides</name>
    <dbReference type="NCBI Taxonomy" id="1796616"/>
    <lineage>
        <taxon>Bacteria</taxon>
        <taxon>Bacillati</taxon>
        <taxon>Bacillota</taxon>
        <taxon>Clostridia</taxon>
        <taxon>Lachnospirales</taxon>
        <taxon>Lachnospiraceae</taxon>
        <taxon>Blautia</taxon>
    </lineage>
</organism>
<keyword evidence="6" id="KW-1185">Reference proteome</keyword>
<dbReference type="NCBIfam" id="NF007321">
    <property type="entry name" value="PRK09813.1"/>
    <property type="match status" value="1"/>
</dbReference>
<name>A0A1C7IEG7_9FIRM</name>
<feature type="domain" description="Carbohydrate kinase PfkB" evidence="4">
    <location>
        <begin position="14"/>
        <end position="258"/>
    </location>
</feature>
<sequence>MRLAAIGDNCVDFYERQGWAYPGGNAVNVAVYGRQLDMDTAYLGWIGTDTFGDMMQEKLREQGVETIRMQRKEGKTAVTYIELLDGDRKFGEDFLNVLEGFQLSGEDLQYLAGFDCVHMAVWGQCDACLGKLPPEVKVSYDFSNKYWEEKIEKLAPYLDYAFFSCEKDNAFTRDLLKRVKEQGAGLVTATLGENGSVAYDGKEFVTCGITGTNVVDTLGAGDSYIAGFLSKALEGEPLKTCMEAGAEKAALTIGHFGAW</sequence>
<dbReference type="RefSeq" id="WP_065543546.1">
    <property type="nucleotide sequence ID" value="NZ_CP015405.2"/>
</dbReference>
<dbReference type="InterPro" id="IPR011611">
    <property type="entry name" value="PfkB_dom"/>
</dbReference>
<evidence type="ECO:0000313" key="5">
    <source>
        <dbReference type="EMBL" id="ANU77418.1"/>
    </source>
</evidence>
<dbReference type="InterPro" id="IPR050306">
    <property type="entry name" value="PfkB_Carbo_kinase"/>
</dbReference>
<dbReference type="AlphaFoldDB" id="A0A1C7IEG7"/>
<reference evidence="5" key="1">
    <citation type="submission" date="2017-04" db="EMBL/GenBank/DDBJ databases">
        <title>Complete Genome Sequences of Twelve Strains of a Stable Defined Moderately Diverse Mouse Microbiota 2 (sDMDMm2).</title>
        <authorList>
            <person name="Uchimura Y."/>
            <person name="Wyss M."/>
            <person name="Brugiroux S."/>
            <person name="Limenitakis J.P."/>
            <person name="Stecher B."/>
            <person name="McCoy K.D."/>
            <person name="Macpherson A.J."/>
        </authorList>
    </citation>
    <scope>NUCLEOTIDE SEQUENCE</scope>
    <source>
        <strain evidence="5">YL58</strain>
    </source>
</reference>
<dbReference type="PROSITE" id="PS00584">
    <property type="entry name" value="PFKB_KINASES_2"/>
    <property type="match status" value="1"/>
</dbReference>
<dbReference type="KEGG" id="byl:A4V09_17710"/>
<gene>
    <name evidence="5" type="ORF">A4V09_17710</name>
</gene>
<evidence type="ECO:0000256" key="3">
    <source>
        <dbReference type="ARBA" id="ARBA00022777"/>
    </source>
</evidence>
<dbReference type="EMBL" id="CP015405">
    <property type="protein sequence ID" value="ANU77418.1"/>
    <property type="molecule type" value="Genomic_DNA"/>
</dbReference>
<dbReference type="SUPFAM" id="SSF53613">
    <property type="entry name" value="Ribokinase-like"/>
    <property type="match status" value="1"/>
</dbReference>
<proteinExistence type="inferred from homology"/>